<dbReference type="EMBL" id="QGEG01000002">
    <property type="protein sequence ID" value="PWL38537.1"/>
    <property type="molecule type" value="Genomic_DNA"/>
</dbReference>
<keyword evidence="1" id="KW-0812">Transmembrane</keyword>
<keyword evidence="1" id="KW-0472">Membrane</keyword>
<organism evidence="2 3">
    <name type="scientific">Flagellimonas aquimarina</name>
    <dbReference type="NCBI Taxonomy" id="2201895"/>
    <lineage>
        <taxon>Bacteria</taxon>
        <taxon>Pseudomonadati</taxon>
        <taxon>Bacteroidota</taxon>
        <taxon>Flavobacteriia</taxon>
        <taxon>Flavobacteriales</taxon>
        <taxon>Flavobacteriaceae</taxon>
        <taxon>Flagellimonas</taxon>
    </lineage>
</organism>
<gene>
    <name evidence="2" type="ORF">DKG77_09755</name>
</gene>
<evidence type="ECO:0000256" key="1">
    <source>
        <dbReference type="SAM" id="Phobius"/>
    </source>
</evidence>
<comment type="caution">
    <text evidence="2">The sequence shown here is derived from an EMBL/GenBank/DDBJ whole genome shotgun (WGS) entry which is preliminary data.</text>
</comment>
<proteinExistence type="predicted"/>
<sequence>MQNRKFTATNKRKTIKKRTIMKSNQKTGRTVGFLLLLIMALGIPSVVLRGLSTSMVTSPDFLNEIFQNSFQMRIAVLLDILTSALWLLIALLLFPIIKKYKNSFALWFFGIWLVQFAVIIFSNISHLSLLSLSKEFVIAEGADTGYFSTLGLLLIEEYFWAHFMSLMLFATAAFSLYYFLFQTKLVPRFLSVWGMVAISLVFLASWLNIFEVNTSFYFYSQNGIFMVVFMGWLIAKGFNPNEAIPKEG</sequence>
<dbReference type="Pfam" id="PF14329">
    <property type="entry name" value="DUF4386"/>
    <property type="match status" value="1"/>
</dbReference>
<evidence type="ECO:0008006" key="4">
    <source>
        <dbReference type="Google" id="ProtNLM"/>
    </source>
</evidence>
<feature type="transmembrane region" description="Helical" evidence="1">
    <location>
        <begin position="158"/>
        <end position="180"/>
    </location>
</feature>
<reference evidence="2 3" key="1">
    <citation type="submission" date="2018-05" db="EMBL/GenBank/DDBJ databases">
        <title>Complete genome sequence of Flagellimonas aquimarina ECD12 isolated from seaweed Ecklonia cava.</title>
        <authorList>
            <person name="Choi S."/>
            <person name="Seong C."/>
        </authorList>
    </citation>
    <scope>NUCLEOTIDE SEQUENCE [LARGE SCALE GENOMIC DNA]</scope>
    <source>
        <strain evidence="2 3">ECD12</strain>
    </source>
</reference>
<name>A0A316KWC8_9FLAO</name>
<feature type="transmembrane region" description="Helical" evidence="1">
    <location>
        <begin position="104"/>
        <end position="124"/>
    </location>
</feature>
<protein>
    <recommendedName>
        <fullName evidence="4">DUF4386 domain-containing protein</fullName>
    </recommendedName>
</protein>
<evidence type="ECO:0000313" key="3">
    <source>
        <dbReference type="Proteomes" id="UP000245762"/>
    </source>
</evidence>
<feature type="transmembrane region" description="Helical" evidence="1">
    <location>
        <begin position="216"/>
        <end position="235"/>
    </location>
</feature>
<evidence type="ECO:0000313" key="2">
    <source>
        <dbReference type="EMBL" id="PWL38537.1"/>
    </source>
</evidence>
<dbReference type="AlphaFoldDB" id="A0A316KWC8"/>
<feature type="transmembrane region" description="Helical" evidence="1">
    <location>
        <begin position="73"/>
        <end position="97"/>
    </location>
</feature>
<dbReference type="Proteomes" id="UP000245762">
    <property type="component" value="Unassembled WGS sequence"/>
</dbReference>
<dbReference type="InterPro" id="IPR025495">
    <property type="entry name" value="DUF4386"/>
</dbReference>
<accession>A0A316KWC8</accession>
<keyword evidence="3" id="KW-1185">Reference proteome</keyword>
<keyword evidence="1" id="KW-1133">Transmembrane helix</keyword>
<feature type="transmembrane region" description="Helical" evidence="1">
    <location>
        <begin position="192"/>
        <end position="210"/>
    </location>
</feature>